<sequence length="102" mass="11060">MTHRCIKNQGSRCAHSPTLRSNANMIPQCDDSHTARRPPDITKPAVNKTTTTSSRRPSMRTSPAGNFRDYVSADNGVAVCSAVSLDNIIEAVRPDSTDTSDE</sequence>
<organism evidence="1 2">
    <name type="scientific">Hyalomma asiaticum</name>
    <name type="common">Tick</name>
    <dbReference type="NCBI Taxonomy" id="266040"/>
    <lineage>
        <taxon>Eukaryota</taxon>
        <taxon>Metazoa</taxon>
        <taxon>Ecdysozoa</taxon>
        <taxon>Arthropoda</taxon>
        <taxon>Chelicerata</taxon>
        <taxon>Arachnida</taxon>
        <taxon>Acari</taxon>
        <taxon>Parasitiformes</taxon>
        <taxon>Ixodida</taxon>
        <taxon>Ixodoidea</taxon>
        <taxon>Ixodidae</taxon>
        <taxon>Hyalomminae</taxon>
        <taxon>Hyalomma</taxon>
    </lineage>
</organism>
<evidence type="ECO:0000313" key="1">
    <source>
        <dbReference type="EMBL" id="KAH6923521.1"/>
    </source>
</evidence>
<keyword evidence="2" id="KW-1185">Reference proteome</keyword>
<proteinExistence type="predicted"/>
<reference evidence="1" key="1">
    <citation type="submission" date="2020-05" db="EMBL/GenBank/DDBJ databases">
        <title>Large-scale comparative analyses of tick genomes elucidate their genetic diversity and vector capacities.</title>
        <authorList>
            <person name="Jia N."/>
            <person name="Wang J."/>
            <person name="Shi W."/>
            <person name="Du L."/>
            <person name="Sun Y."/>
            <person name="Zhan W."/>
            <person name="Jiang J."/>
            <person name="Wang Q."/>
            <person name="Zhang B."/>
            <person name="Ji P."/>
            <person name="Sakyi L.B."/>
            <person name="Cui X."/>
            <person name="Yuan T."/>
            <person name="Jiang B."/>
            <person name="Yang W."/>
            <person name="Lam T.T.-Y."/>
            <person name="Chang Q."/>
            <person name="Ding S."/>
            <person name="Wang X."/>
            <person name="Zhu J."/>
            <person name="Ruan X."/>
            <person name="Zhao L."/>
            <person name="Wei J."/>
            <person name="Que T."/>
            <person name="Du C."/>
            <person name="Cheng J."/>
            <person name="Dai P."/>
            <person name="Han X."/>
            <person name="Huang E."/>
            <person name="Gao Y."/>
            <person name="Liu J."/>
            <person name="Shao H."/>
            <person name="Ye R."/>
            <person name="Li L."/>
            <person name="Wei W."/>
            <person name="Wang X."/>
            <person name="Wang C."/>
            <person name="Yang T."/>
            <person name="Huo Q."/>
            <person name="Li W."/>
            <person name="Guo W."/>
            <person name="Chen H."/>
            <person name="Zhou L."/>
            <person name="Ni X."/>
            <person name="Tian J."/>
            <person name="Zhou Y."/>
            <person name="Sheng Y."/>
            <person name="Liu T."/>
            <person name="Pan Y."/>
            <person name="Xia L."/>
            <person name="Li J."/>
            <person name="Zhao F."/>
            <person name="Cao W."/>
        </authorList>
    </citation>
    <scope>NUCLEOTIDE SEQUENCE</scope>
    <source>
        <strain evidence="1">Hyas-2018</strain>
    </source>
</reference>
<dbReference type="EMBL" id="CM023488">
    <property type="protein sequence ID" value="KAH6923521.1"/>
    <property type="molecule type" value="Genomic_DNA"/>
</dbReference>
<evidence type="ECO:0000313" key="2">
    <source>
        <dbReference type="Proteomes" id="UP000821845"/>
    </source>
</evidence>
<gene>
    <name evidence="1" type="ORF">HPB50_002143</name>
</gene>
<comment type="caution">
    <text evidence="1">The sequence shown here is derived from an EMBL/GenBank/DDBJ whole genome shotgun (WGS) entry which is preliminary data.</text>
</comment>
<protein>
    <submittedName>
        <fullName evidence="1">Uncharacterized protein</fullName>
    </submittedName>
</protein>
<dbReference type="Proteomes" id="UP000821845">
    <property type="component" value="Chromosome 8"/>
</dbReference>
<name>A0ACB7RLI8_HYAAI</name>
<accession>A0ACB7RLI8</accession>